<dbReference type="GO" id="GO:0009116">
    <property type="term" value="P:nucleoside metabolic process"/>
    <property type="evidence" value="ECO:0007669"/>
    <property type="project" value="InterPro"/>
</dbReference>
<name>G2LFB1_CHLTF</name>
<keyword evidence="5" id="KW-1185">Reference proteome</keyword>
<dbReference type="SUPFAM" id="SSF53167">
    <property type="entry name" value="Purine and uridine phosphorylases"/>
    <property type="match status" value="1"/>
</dbReference>
<dbReference type="EC" id="3.2.2.26" evidence="1 2"/>
<dbReference type="InterPro" id="IPR019963">
    <property type="entry name" value="FL_hydrolase_MqnB"/>
</dbReference>
<dbReference type="PANTHER" id="PTHR46832:SF2">
    <property type="entry name" value="FUTALOSINE HYDROLASE"/>
    <property type="match status" value="1"/>
</dbReference>
<dbReference type="STRING" id="981222.Cabther_A0064"/>
<dbReference type="HAMAP" id="MF_00991">
    <property type="entry name" value="MqnB"/>
    <property type="match status" value="1"/>
</dbReference>
<dbReference type="GO" id="GO:0008782">
    <property type="term" value="F:adenosylhomocysteine nucleosidase activity"/>
    <property type="evidence" value="ECO:0007669"/>
    <property type="project" value="TreeGrafter"/>
</dbReference>
<reference evidence="4 5" key="1">
    <citation type="journal article" date="2012" name="Environ. Microbiol.">
        <title>Complete genome of Candidatus Chloracidobacterium thermophilum, a chlorophyll-based photoheterotroph belonging to the phylum Acidobacteria.</title>
        <authorList>
            <person name="Garcia Costas A.M."/>
            <person name="Liu Z."/>
            <person name="Tomsho L.P."/>
            <person name="Schuster S.C."/>
            <person name="Ward D.M."/>
            <person name="Bryant D.A."/>
        </authorList>
    </citation>
    <scope>NUCLEOTIDE SEQUENCE [LARGE SCALE GENOMIC DNA]</scope>
    <source>
        <strain evidence="4 5">B</strain>
    </source>
</reference>
<dbReference type="GO" id="GO:0005829">
    <property type="term" value="C:cytosol"/>
    <property type="evidence" value="ECO:0007669"/>
    <property type="project" value="TreeGrafter"/>
</dbReference>
<proteinExistence type="inferred from homology"/>
<dbReference type="Gene3D" id="3.40.50.1580">
    <property type="entry name" value="Nucleoside phosphorylase domain"/>
    <property type="match status" value="1"/>
</dbReference>
<comment type="pathway">
    <text evidence="1">Quinol/quinone metabolism; menaquinone biosynthesis.</text>
</comment>
<dbReference type="Pfam" id="PF01048">
    <property type="entry name" value="PNP_UDP_1"/>
    <property type="match status" value="1"/>
</dbReference>
<keyword evidence="1 4" id="KW-0378">Hydrolase</keyword>
<feature type="domain" description="Nucleoside phosphorylase" evidence="3">
    <location>
        <begin position="20"/>
        <end position="234"/>
    </location>
</feature>
<comment type="similarity">
    <text evidence="1">Belongs to the PNP/UDP phosphorylase family. Futalosine hydrolase subfamily.</text>
</comment>
<dbReference type="GO" id="GO:0009234">
    <property type="term" value="P:menaquinone biosynthetic process"/>
    <property type="evidence" value="ECO:0007669"/>
    <property type="project" value="UniProtKB-UniRule"/>
</dbReference>
<evidence type="ECO:0000259" key="3">
    <source>
        <dbReference type="Pfam" id="PF01048"/>
    </source>
</evidence>
<dbReference type="GO" id="GO:0019284">
    <property type="term" value="P:L-methionine salvage from S-adenosylmethionine"/>
    <property type="evidence" value="ECO:0007669"/>
    <property type="project" value="TreeGrafter"/>
</dbReference>
<dbReference type="NCBIfam" id="TIGR03664">
    <property type="entry name" value="fut_nucase"/>
    <property type="match status" value="1"/>
</dbReference>
<evidence type="ECO:0000313" key="4">
    <source>
        <dbReference type="EMBL" id="AEP10844.1"/>
    </source>
</evidence>
<sequence length="246" mass="25818">MEKVPESFRFSPLLVVAAVALEIQDALSDWPHLPRTSFPVGEMITVSPRIRVLMTGVGAIRAAAATALALQSQPWAALLHVGVGGAYPASGLPVGALVTAASECDPQAGILTPDGYRDLGGLGFPLTTDFPNRIVFDSPWADWVAQQVAPAPRLPFATVQCCSGTNAAAEMMASRAGAAVENMEGLAVAWTAGRFGVPYAALRAISNLTGDRDRQQWNLPMARAVLARAVRAILAAVNVENGRDCS</sequence>
<dbReference type="Proteomes" id="UP000006791">
    <property type="component" value="Chromosome 1"/>
</dbReference>
<comment type="catalytic activity">
    <reaction evidence="1">
        <text>futalosine + H2O = dehypoxanthine futalosine + hypoxanthine</text>
        <dbReference type="Rhea" id="RHEA:25904"/>
        <dbReference type="ChEBI" id="CHEBI:15377"/>
        <dbReference type="ChEBI" id="CHEBI:17368"/>
        <dbReference type="ChEBI" id="CHEBI:58863"/>
        <dbReference type="ChEBI" id="CHEBI:58864"/>
        <dbReference type="EC" id="3.2.2.26"/>
    </reaction>
</comment>
<evidence type="ECO:0000256" key="1">
    <source>
        <dbReference type="HAMAP-Rule" id="MF_00991"/>
    </source>
</evidence>
<evidence type="ECO:0000313" key="5">
    <source>
        <dbReference type="Proteomes" id="UP000006791"/>
    </source>
</evidence>
<dbReference type="HOGENOM" id="CLU_031248_3_0_0"/>
<evidence type="ECO:0000256" key="2">
    <source>
        <dbReference type="NCBIfam" id="TIGR03664"/>
    </source>
</evidence>
<dbReference type="PANTHER" id="PTHR46832">
    <property type="entry name" value="5'-METHYLTHIOADENOSINE/S-ADENOSYLHOMOCYSTEINE NUCLEOSIDASE"/>
    <property type="match status" value="1"/>
</dbReference>
<keyword evidence="1" id="KW-0474">Menaquinone biosynthesis</keyword>
<dbReference type="KEGG" id="ctm:Cabther_A0064"/>
<dbReference type="CDD" id="cd17766">
    <property type="entry name" value="futalosine_nucleosidase_MqnB"/>
    <property type="match status" value="1"/>
</dbReference>
<dbReference type="AlphaFoldDB" id="G2LFB1"/>
<protein>
    <recommendedName>
        <fullName evidence="1 2">Futalosine hydrolase</fullName>
        <shortName evidence="1">FL hydrolase</shortName>
        <ecNumber evidence="1 2">3.2.2.26</ecNumber>
    </recommendedName>
    <alternativeName>
        <fullName evidence="1">Futalosine nucleosidase</fullName>
    </alternativeName>
    <alternativeName>
        <fullName evidence="1">Menaquinone biosynthetic enzyme MqnB</fullName>
    </alternativeName>
</protein>
<comment type="function">
    <text evidence="1">Catalyzes the hydrolysis of futalosine (FL) to dehypoxanthine futalosine (DHFL) and hypoxanthine, a step in the biosynthesis of menaquinone (MK, vitamin K2).</text>
</comment>
<keyword evidence="4" id="KW-0326">Glycosidase</keyword>
<organism evidence="4 5">
    <name type="scientific">Chloracidobacterium thermophilum (strain B)</name>
    <dbReference type="NCBI Taxonomy" id="981222"/>
    <lineage>
        <taxon>Bacteria</taxon>
        <taxon>Pseudomonadati</taxon>
        <taxon>Acidobacteriota</taxon>
        <taxon>Terriglobia</taxon>
        <taxon>Terriglobales</taxon>
        <taxon>Acidobacteriaceae</taxon>
        <taxon>Chloracidobacterium</taxon>
    </lineage>
</organism>
<dbReference type="InterPro" id="IPR000845">
    <property type="entry name" value="Nucleoside_phosphorylase_d"/>
</dbReference>
<dbReference type="InterPro" id="IPR035994">
    <property type="entry name" value="Nucleoside_phosphorylase_sf"/>
</dbReference>
<dbReference type="EMBL" id="CP002514">
    <property type="protein sequence ID" value="AEP10844.1"/>
    <property type="molecule type" value="Genomic_DNA"/>
</dbReference>
<accession>G2LFB1</accession>
<gene>
    <name evidence="1" type="primary">mqnB</name>
    <name evidence="4" type="ordered locus">Cabther_A0064</name>
</gene>
<dbReference type="UniPathway" id="UPA00079"/>
<dbReference type="GO" id="GO:0008930">
    <property type="term" value="F:methylthioadenosine nucleosidase activity"/>
    <property type="evidence" value="ECO:0007669"/>
    <property type="project" value="TreeGrafter"/>
</dbReference>
<dbReference type="OrthoDB" id="9788270at2"/>